<evidence type="ECO:0008006" key="4">
    <source>
        <dbReference type="Google" id="ProtNLM"/>
    </source>
</evidence>
<feature type="transmembrane region" description="Helical" evidence="1">
    <location>
        <begin position="40"/>
        <end position="67"/>
    </location>
</feature>
<feature type="transmembrane region" description="Helical" evidence="1">
    <location>
        <begin position="236"/>
        <end position="257"/>
    </location>
</feature>
<dbReference type="RefSeq" id="WP_330087811.1">
    <property type="nucleotide sequence ID" value="NZ_JAUGZK010000006.1"/>
</dbReference>
<organism evidence="2 3">
    <name type="scientific">Alkalimonas mucilaginosa</name>
    <dbReference type="NCBI Taxonomy" id="3057676"/>
    <lineage>
        <taxon>Bacteria</taxon>
        <taxon>Pseudomonadati</taxon>
        <taxon>Pseudomonadota</taxon>
        <taxon>Gammaproteobacteria</taxon>
        <taxon>Alkalimonas</taxon>
    </lineage>
</organism>
<feature type="transmembrane region" description="Helical" evidence="1">
    <location>
        <begin position="299"/>
        <end position="321"/>
    </location>
</feature>
<evidence type="ECO:0000256" key="1">
    <source>
        <dbReference type="SAM" id="Phobius"/>
    </source>
</evidence>
<feature type="transmembrane region" description="Helical" evidence="1">
    <location>
        <begin position="88"/>
        <end position="108"/>
    </location>
</feature>
<sequence length="413" mass="45182">MSTKLPFKRAIAAIGGSAGMALTSLVLALCLMQQASVEAYGLFAFLLITQALANGFSNAMLGSPLLIALSELEGSDNDDAKAKVHSFMLANVLLCLVFAVIQASIVYSFTKAPWLSSIYAFSAFITTLRWFGRSYCNNSHQHSKVVISDACYSALSLVGACALFFTQNVSLESFGILTAAAALLATPLLGSRYLKPQFTSAFRAGFKGFREGWNKQGKHALVGVLTTEGTLNSHSYMVTFFFGPAAFAPIAAAGLLFRPVMVVLTSLSQIERPRIRQLLSNGLVTEAKFSLFRYRLVNVGFWSLNCIGAAIVLIFFVDFYWKDSQSVHALLWATMLYALIRGSRSLSSTYNVFLQAADQFKALSFVTLKTSLLTIPLVFISMRLFEPSFSLVGILIGELMAFYLLTRLYRGVK</sequence>
<accession>A0ABU7JFP7</accession>
<feature type="transmembrane region" description="Helical" evidence="1">
    <location>
        <begin position="171"/>
        <end position="190"/>
    </location>
</feature>
<protein>
    <recommendedName>
        <fullName evidence="4">Membrane protein involved in the export of O-antigen and teichoic acid</fullName>
    </recommendedName>
</protein>
<keyword evidence="1" id="KW-1133">Transmembrane helix</keyword>
<feature type="transmembrane region" description="Helical" evidence="1">
    <location>
        <begin position="388"/>
        <end position="406"/>
    </location>
</feature>
<name>A0ABU7JFP7_9GAMM</name>
<proteinExistence type="predicted"/>
<comment type="caution">
    <text evidence="2">The sequence shown here is derived from an EMBL/GenBank/DDBJ whole genome shotgun (WGS) entry which is preliminary data.</text>
</comment>
<feature type="transmembrane region" description="Helical" evidence="1">
    <location>
        <begin position="114"/>
        <end position="132"/>
    </location>
</feature>
<dbReference type="EMBL" id="JAUGZK010000006">
    <property type="protein sequence ID" value="MEE2024480.1"/>
    <property type="molecule type" value="Genomic_DNA"/>
</dbReference>
<dbReference type="Proteomes" id="UP001339167">
    <property type="component" value="Unassembled WGS sequence"/>
</dbReference>
<reference evidence="2 3" key="1">
    <citation type="submission" date="2023-06" db="EMBL/GenBank/DDBJ databases">
        <title>Alkalimonas sp., MEB004 an alkaliphilic bacterium isolated from Lonar Lake, India.</title>
        <authorList>
            <person name="Joshi A."/>
            <person name="Thite S."/>
        </authorList>
    </citation>
    <scope>NUCLEOTIDE SEQUENCE [LARGE SCALE GENOMIC DNA]</scope>
    <source>
        <strain evidence="2 3">MEB004</strain>
    </source>
</reference>
<feature type="transmembrane region" description="Helical" evidence="1">
    <location>
        <begin position="362"/>
        <end position="382"/>
    </location>
</feature>
<evidence type="ECO:0000313" key="2">
    <source>
        <dbReference type="EMBL" id="MEE2024480.1"/>
    </source>
</evidence>
<feature type="transmembrane region" description="Helical" evidence="1">
    <location>
        <begin position="12"/>
        <end position="34"/>
    </location>
</feature>
<keyword evidence="3" id="KW-1185">Reference proteome</keyword>
<keyword evidence="1" id="KW-0472">Membrane</keyword>
<evidence type="ECO:0000313" key="3">
    <source>
        <dbReference type="Proteomes" id="UP001339167"/>
    </source>
</evidence>
<keyword evidence="1" id="KW-0812">Transmembrane</keyword>
<gene>
    <name evidence="2" type="ORF">QWF21_09485</name>
</gene>
<feature type="transmembrane region" description="Helical" evidence="1">
    <location>
        <begin position="144"/>
        <end position="165"/>
    </location>
</feature>